<dbReference type="VEuPathDB" id="FungiDB:AeMF1_015955"/>
<keyword evidence="3" id="KW-1185">Reference proteome</keyword>
<organism evidence="2 3">
    <name type="scientific">Aphanomyces euteiches</name>
    <dbReference type="NCBI Taxonomy" id="100861"/>
    <lineage>
        <taxon>Eukaryota</taxon>
        <taxon>Sar</taxon>
        <taxon>Stramenopiles</taxon>
        <taxon>Oomycota</taxon>
        <taxon>Saprolegniomycetes</taxon>
        <taxon>Saprolegniales</taxon>
        <taxon>Verrucalvaceae</taxon>
        <taxon>Aphanomyces</taxon>
    </lineage>
</organism>
<dbReference type="Gene3D" id="2.40.160.200">
    <property type="entry name" value="LURP1-related"/>
    <property type="match status" value="1"/>
</dbReference>
<evidence type="ECO:0008006" key="4">
    <source>
        <dbReference type="Google" id="ProtNLM"/>
    </source>
</evidence>
<dbReference type="OrthoDB" id="62175at2759"/>
<dbReference type="Pfam" id="PF04525">
    <property type="entry name" value="LOR"/>
    <property type="match status" value="1"/>
</dbReference>
<dbReference type="Proteomes" id="UP000481153">
    <property type="component" value="Unassembled WGS sequence"/>
</dbReference>
<dbReference type="SUPFAM" id="SSF54518">
    <property type="entry name" value="Tubby C-terminal domain-like"/>
    <property type="match status" value="1"/>
</dbReference>
<reference evidence="2 3" key="1">
    <citation type="submission" date="2019-07" db="EMBL/GenBank/DDBJ databases">
        <title>Genomics analysis of Aphanomyces spp. identifies a new class of oomycete effector associated with host adaptation.</title>
        <authorList>
            <person name="Gaulin E."/>
        </authorList>
    </citation>
    <scope>NUCLEOTIDE SEQUENCE [LARGE SCALE GENOMIC DNA]</scope>
    <source>
        <strain evidence="2 3">ATCC 201684</strain>
    </source>
</reference>
<dbReference type="InterPro" id="IPR025659">
    <property type="entry name" value="Tubby-like_C"/>
</dbReference>
<accession>A0A6G0WSM9</accession>
<comment type="caution">
    <text evidence="2">The sequence shown here is derived from an EMBL/GenBank/DDBJ whole genome shotgun (WGS) entry which is preliminary data.</text>
</comment>
<dbReference type="InterPro" id="IPR038595">
    <property type="entry name" value="LOR_sf"/>
</dbReference>
<dbReference type="AlphaFoldDB" id="A0A6G0WSM9"/>
<sequence length="175" mass="18584">MGNHLSSTEFETTELVAPKAPCVAIDEHFLSHCPLRLDMGSGPIVRDMSSGASMFRVDGDCLRDLDGHTFAIVKKGIASKTIVDAGDHELFVIKTGGSVARCSVQDPISGARHAYSVVGTLSSSKALILCDGEPVAKFRHNGSFHFGPCFHLDIAPGVDVALVVVLCLALFPSNY</sequence>
<evidence type="ECO:0000313" key="3">
    <source>
        <dbReference type="Proteomes" id="UP000481153"/>
    </source>
</evidence>
<dbReference type="InterPro" id="IPR007612">
    <property type="entry name" value="LOR"/>
</dbReference>
<gene>
    <name evidence="2" type="ORF">Ae201684_012134</name>
</gene>
<proteinExistence type="inferred from homology"/>
<name>A0A6G0WSM9_9STRA</name>
<evidence type="ECO:0000256" key="1">
    <source>
        <dbReference type="ARBA" id="ARBA00005437"/>
    </source>
</evidence>
<comment type="similarity">
    <text evidence="1">Belongs to the LOR family.</text>
</comment>
<evidence type="ECO:0000313" key="2">
    <source>
        <dbReference type="EMBL" id="KAF0730434.1"/>
    </source>
</evidence>
<dbReference type="EMBL" id="VJMJ01000154">
    <property type="protein sequence ID" value="KAF0730434.1"/>
    <property type="molecule type" value="Genomic_DNA"/>
</dbReference>
<protein>
    <recommendedName>
        <fullName evidence="4">Tubby C-terminal domain-containing protein</fullName>
    </recommendedName>
</protein>